<keyword evidence="4" id="KW-0274">FAD</keyword>
<comment type="similarity">
    <text evidence="2">Belongs to the FAD-binding oxidoreductase/transferase type 4 family.</text>
</comment>
<dbReference type="PANTHER" id="PTHR43716:SF2">
    <property type="entry name" value="BLL6224 PROTEIN"/>
    <property type="match status" value="1"/>
</dbReference>
<dbReference type="InterPro" id="IPR016166">
    <property type="entry name" value="FAD-bd_PCMH"/>
</dbReference>
<evidence type="ECO:0000256" key="2">
    <source>
        <dbReference type="ARBA" id="ARBA00008000"/>
    </source>
</evidence>
<name>A0A2T0RQ36_9RHOB</name>
<comment type="cofactor">
    <cofactor evidence="1">
        <name>FAD</name>
        <dbReference type="ChEBI" id="CHEBI:57692"/>
    </cofactor>
</comment>
<sequence length="470" mass="49301">MSLIDQLVEILDPSQVLTGADCSRFASDWTGVYRGAPLAVVRPSSTEEVSATVKLAVAAGVPIVPVSGNTGLAGGTKADGALVVSLERMNAIREIRPDARVAIVEAGVVLDTLHAATADHGLTFPLAFGARGSCMIGGNLATNAGGSNVLRYGSTRSLCLGLEVVLPTGEVLDLMSALHKDNTGYDLKDLFVGAEGTLGIITAATLKLVPRPRAYATAMVATNTLGEALSLLNRLQETTGGAVEAYEYMPGNTVARMLAALPHLRAPFDAPRAINILLEVGASAPRDVTPEADGSLPIVNILQECLVEGMEAGEVLDAVVARSESHRAAMWALREANAEVALARKPAINADVSVPLDLVEGFIDQIGPRLQRIDEAVEAHVVCHLGDGNVHYTAYPGSDDPSLVDRLTEEIEAFVEELGGSFSAEHGIGIAKLPSMRRRKDPVALQVMRQVKAALDPKGLMNPGKVLPNA</sequence>
<evidence type="ECO:0000313" key="7">
    <source>
        <dbReference type="Proteomes" id="UP000239480"/>
    </source>
</evidence>
<dbReference type="SUPFAM" id="SSF55103">
    <property type="entry name" value="FAD-linked oxidases, C-terminal domain"/>
    <property type="match status" value="1"/>
</dbReference>
<dbReference type="Gene3D" id="3.30.465.10">
    <property type="match status" value="1"/>
</dbReference>
<dbReference type="EMBL" id="PVTD01000005">
    <property type="protein sequence ID" value="PRY23203.1"/>
    <property type="molecule type" value="Genomic_DNA"/>
</dbReference>
<evidence type="ECO:0000313" key="6">
    <source>
        <dbReference type="EMBL" id="PRY23203.1"/>
    </source>
</evidence>
<dbReference type="Gene3D" id="1.10.45.10">
    <property type="entry name" value="Vanillyl-alcohol Oxidase, Chain A, domain 4"/>
    <property type="match status" value="1"/>
</dbReference>
<comment type="caution">
    <text evidence="6">The sequence shown here is derived from an EMBL/GenBank/DDBJ whole genome shotgun (WGS) entry which is preliminary data.</text>
</comment>
<dbReference type="RefSeq" id="WP_106205502.1">
    <property type="nucleotide sequence ID" value="NZ_PVTD01000005.1"/>
</dbReference>
<dbReference type="FunFam" id="1.10.45.10:FF:000001">
    <property type="entry name" value="D-lactate dehydrogenase mitochondrial"/>
    <property type="match status" value="1"/>
</dbReference>
<evidence type="ECO:0000256" key="3">
    <source>
        <dbReference type="ARBA" id="ARBA00022630"/>
    </source>
</evidence>
<dbReference type="Gene3D" id="3.30.70.2740">
    <property type="match status" value="1"/>
</dbReference>
<dbReference type="Gene3D" id="3.30.70.2190">
    <property type="match status" value="1"/>
</dbReference>
<keyword evidence="7" id="KW-1185">Reference proteome</keyword>
<keyword evidence="3" id="KW-0285">Flavoprotein</keyword>
<dbReference type="InterPro" id="IPR036318">
    <property type="entry name" value="FAD-bd_PCMH-like_sf"/>
</dbReference>
<evidence type="ECO:0000256" key="1">
    <source>
        <dbReference type="ARBA" id="ARBA00001974"/>
    </source>
</evidence>
<dbReference type="AlphaFoldDB" id="A0A2T0RQ36"/>
<dbReference type="InterPro" id="IPR016169">
    <property type="entry name" value="FAD-bd_PCMH_sub2"/>
</dbReference>
<dbReference type="OrthoDB" id="9811557at2"/>
<dbReference type="GO" id="GO:0003824">
    <property type="term" value="F:catalytic activity"/>
    <property type="evidence" value="ECO:0007669"/>
    <property type="project" value="InterPro"/>
</dbReference>
<dbReference type="Proteomes" id="UP000239480">
    <property type="component" value="Unassembled WGS sequence"/>
</dbReference>
<dbReference type="Pfam" id="PF02913">
    <property type="entry name" value="FAD-oxidase_C"/>
    <property type="match status" value="1"/>
</dbReference>
<gene>
    <name evidence="6" type="ORF">CLV78_105258</name>
</gene>
<dbReference type="InterPro" id="IPR004113">
    <property type="entry name" value="FAD-bd_oxidored_4_C"/>
</dbReference>
<evidence type="ECO:0000256" key="4">
    <source>
        <dbReference type="ARBA" id="ARBA00022827"/>
    </source>
</evidence>
<dbReference type="GO" id="GO:0022904">
    <property type="term" value="P:respiratory electron transport chain"/>
    <property type="evidence" value="ECO:0007669"/>
    <property type="project" value="TreeGrafter"/>
</dbReference>
<dbReference type="SUPFAM" id="SSF56176">
    <property type="entry name" value="FAD-binding/transporter-associated domain-like"/>
    <property type="match status" value="1"/>
</dbReference>
<dbReference type="Gene3D" id="3.30.43.10">
    <property type="entry name" value="Uridine Diphospho-n-acetylenolpyruvylglucosamine Reductase, domain 2"/>
    <property type="match status" value="1"/>
</dbReference>
<dbReference type="InterPro" id="IPR051264">
    <property type="entry name" value="FAD-oxidored/transferase_4"/>
</dbReference>
<reference evidence="6 7" key="1">
    <citation type="submission" date="2018-03" db="EMBL/GenBank/DDBJ databases">
        <title>Genomic Encyclopedia of Archaeal and Bacterial Type Strains, Phase II (KMG-II): from individual species to whole genera.</title>
        <authorList>
            <person name="Goeker M."/>
        </authorList>
    </citation>
    <scope>NUCLEOTIDE SEQUENCE [LARGE SCALE GENOMIC DNA]</scope>
    <source>
        <strain evidence="6 7">DSM 29328</strain>
    </source>
</reference>
<feature type="domain" description="FAD-binding PCMH-type" evidence="5">
    <location>
        <begin position="33"/>
        <end position="211"/>
    </location>
</feature>
<dbReference type="InterPro" id="IPR016164">
    <property type="entry name" value="FAD-linked_Oxase-like_C"/>
</dbReference>
<dbReference type="InterPro" id="IPR016167">
    <property type="entry name" value="FAD-bd_PCMH_sub1"/>
</dbReference>
<dbReference type="InterPro" id="IPR006094">
    <property type="entry name" value="Oxid_FAD_bind_N"/>
</dbReference>
<proteinExistence type="inferred from homology"/>
<accession>A0A2T0RQ36</accession>
<dbReference type="GO" id="GO:0071949">
    <property type="term" value="F:FAD binding"/>
    <property type="evidence" value="ECO:0007669"/>
    <property type="project" value="InterPro"/>
</dbReference>
<evidence type="ECO:0000259" key="5">
    <source>
        <dbReference type="PROSITE" id="PS51387"/>
    </source>
</evidence>
<protein>
    <submittedName>
        <fullName evidence="6">FAD/FMN-containing dehydrogenase</fullName>
    </submittedName>
</protein>
<dbReference type="PANTHER" id="PTHR43716">
    <property type="entry name" value="D-2-HYDROXYGLUTARATE DEHYDROGENASE, MITOCHONDRIAL"/>
    <property type="match status" value="1"/>
</dbReference>
<organism evidence="6 7">
    <name type="scientific">Aliiruegeria haliotis</name>
    <dbReference type="NCBI Taxonomy" id="1280846"/>
    <lineage>
        <taxon>Bacteria</taxon>
        <taxon>Pseudomonadati</taxon>
        <taxon>Pseudomonadota</taxon>
        <taxon>Alphaproteobacteria</taxon>
        <taxon>Rhodobacterales</taxon>
        <taxon>Roseobacteraceae</taxon>
        <taxon>Aliiruegeria</taxon>
    </lineage>
</organism>
<dbReference type="Pfam" id="PF01565">
    <property type="entry name" value="FAD_binding_4"/>
    <property type="match status" value="1"/>
</dbReference>
<dbReference type="PROSITE" id="PS51387">
    <property type="entry name" value="FAD_PCMH"/>
    <property type="match status" value="1"/>
</dbReference>
<dbReference type="InterPro" id="IPR016171">
    <property type="entry name" value="Vanillyl_alc_oxidase_C-sub2"/>
</dbReference>